<dbReference type="Proteomes" id="UP001176521">
    <property type="component" value="Unassembled WGS sequence"/>
</dbReference>
<name>A0AAN6JL09_9BASI</name>
<feature type="compositionally biased region" description="Acidic residues" evidence="1">
    <location>
        <begin position="753"/>
        <end position="767"/>
    </location>
</feature>
<feature type="compositionally biased region" description="Basic and acidic residues" evidence="1">
    <location>
        <begin position="709"/>
        <end position="752"/>
    </location>
</feature>
<dbReference type="EMBL" id="JAPDMQ010000185">
    <property type="protein sequence ID" value="KAK0531475.1"/>
    <property type="molecule type" value="Genomic_DNA"/>
</dbReference>
<reference evidence="2" key="1">
    <citation type="journal article" date="2023" name="PhytoFront">
        <title>Draft Genome Resources of Seven Strains of Tilletia horrida, Causal Agent of Kernel Smut of Rice.</title>
        <authorList>
            <person name="Khanal S."/>
            <person name="Antony Babu S."/>
            <person name="Zhou X.G."/>
        </authorList>
    </citation>
    <scope>NUCLEOTIDE SEQUENCE</scope>
    <source>
        <strain evidence="2">TX3</strain>
    </source>
</reference>
<sequence length="783" mass="88009">MCTVQRIGRASPQAQKARTLAAGNNGHVKAKNNSSLREATRILSSSAGGRLTSAAPAVCQVHSLQALTSAVGALCFQGFKFNMSIKWPPDHFEWVPGQPGKRVRCTICADSAKSTTGFNRSTAAAHINTARHKKAEDIVKHLHNVCLPSSSDVEDEFRAEDRSHLSSPIPLYQPMHLFIDDDADMQDAQQELDERARSSSPALTEEDLPDRMDSDASEAWWSEDDDESINDAELLEDLPSLQTLADGDFHPFPSRVIFLLHAVASNPRNPLSVTQIRLILQLLKWLGFSDAPSYDKYRKGVQEATSMLSNGAERITEVQGCEEHDFCTTSIATELARDFVNPEARKNMTLYPRADPNIVDLLDGDWAHSLRDSRAAPMVRLPDGRDAFREEPVQLIGGRILLVVAWFQRGGQTHGWGLRCQRDGSAQHILNVVSDREEEFATSAIELVGNSINSINKQVTKLADKEDKTFNERDVTNLAAQFFYASAVADYSKGEGADMLEKAVMLYLQQHPETLGTSGKEIMKATNTDVQKQIKTILRDKWTNLRYKLKTEIHSSTGEEDGKTPLNACELLDKLVKSYPVVKTERLLERIAVIRYCILEYHVRLPPPDRMNADENDDDAQDSAGKWSMNDNFWTQAGEFISDCVKMYADPARRDEVCKLYEDIVAADKERFGDWTFKDRTADRKTEVTINKFIKAAYPENFRAKKGGRQQEGEAQNGHERNGRKQDANGGPRDNKRERNGRQQDDEDRLNSEDADGDEDFDEDEDKELPHVKIDTDDEDLYN</sequence>
<feature type="region of interest" description="Disordered" evidence="1">
    <location>
        <begin position="701"/>
        <end position="783"/>
    </location>
</feature>
<proteinExistence type="predicted"/>
<gene>
    <name evidence="2" type="ORF">OC842_003617</name>
</gene>
<evidence type="ECO:0000313" key="3">
    <source>
        <dbReference type="Proteomes" id="UP001176521"/>
    </source>
</evidence>
<dbReference type="AlphaFoldDB" id="A0AAN6JL09"/>
<evidence type="ECO:0000256" key="1">
    <source>
        <dbReference type="SAM" id="MobiDB-lite"/>
    </source>
</evidence>
<feature type="region of interest" description="Disordered" evidence="1">
    <location>
        <begin position="188"/>
        <end position="223"/>
    </location>
</feature>
<comment type="caution">
    <text evidence="2">The sequence shown here is derived from an EMBL/GenBank/DDBJ whole genome shotgun (WGS) entry which is preliminary data.</text>
</comment>
<accession>A0AAN6JL09</accession>
<evidence type="ECO:0000313" key="2">
    <source>
        <dbReference type="EMBL" id="KAK0531475.1"/>
    </source>
</evidence>
<keyword evidence="3" id="KW-1185">Reference proteome</keyword>
<protein>
    <submittedName>
        <fullName evidence="2">Uncharacterized protein</fullName>
    </submittedName>
</protein>
<organism evidence="2 3">
    <name type="scientific">Tilletia horrida</name>
    <dbReference type="NCBI Taxonomy" id="155126"/>
    <lineage>
        <taxon>Eukaryota</taxon>
        <taxon>Fungi</taxon>
        <taxon>Dikarya</taxon>
        <taxon>Basidiomycota</taxon>
        <taxon>Ustilaginomycotina</taxon>
        <taxon>Exobasidiomycetes</taxon>
        <taxon>Tilletiales</taxon>
        <taxon>Tilletiaceae</taxon>
        <taxon>Tilletia</taxon>
    </lineage>
</organism>